<feature type="compositionally biased region" description="Basic and acidic residues" evidence="10">
    <location>
        <begin position="23"/>
        <end position="48"/>
    </location>
</feature>
<protein>
    <recommendedName>
        <fullName evidence="9">Riboflavin transporter</fullName>
    </recommendedName>
</protein>
<evidence type="ECO:0000313" key="12">
    <source>
        <dbReference type="Proteomes" id="UP000092460"/>
    </source>
</evidence>
<dbReference type="GO" id="GO:0005886">
    <property type="term" value="C:plasma membrane"/>
    <property type="evidence" value="ECO:0007669"/>
    <property type="project" value="UniProtKB-SubCell"/>
</dbReference>
<dbReference type="GO" id="GO:0032217">
    <property type="term" value="F:riboflavin transmembrane transporter activity"/>
    <property type="evidence" value="ECO:0007669"/>
    <property type="project" value="UniProtKB-UniRule"/>
</dbReference>
<comment type="similarity">
    <text evidence="3 9">Belongs to the riboflavin transporter family.</text>
</comment>
<name>A0A1B0C4N1_9MUSC</name>
<dbReference type="AlphaFoldDB" id="A0A1B0C4N1"/>
<evidence type="ECO:0000256" key="7">
    <source>
        <dbReference type="ARBA" id="ARBA00022989"/>
    </source>
</evidence>
<keyword evidence="6" id="KW-0812">Transmembrane</keyword>
<accession>A0A1B0C4N1</accession>
<dbReference type="Proteomes" id="UP000092460">
    <property type="component" value="Unassembled WGS sequence"/>
</dbReference>
<comment type="subcellular location">
    <subcellularLocation>
        <location evidence="2 9">Cell membrane</location>
        <topology evidence="2 9">Multi-pass membrane protein</topology>
    </subcellularLocation>
</comment>
<organism evidence="11 12">
    <name type="scientific">Glossina palpalis gambiensis</name>
    <dbReference type="NCBI Taxonomy" id="67801"/>
    <lineage>
        <taxon>Eukaryota</taxon>
        <taxon>Metazoa</taxon>
        <taxon>Ecdysozoa</taxon>
        <taxon>Arthropoda</taxon>
        <taxon>Hexapoda</taxon>
        <taxon>Insecta</taxon>
        <taxon>Pterygota</taxon>
        <taxon>Neoptera</taxon>
        <taxon>Endopterygota</taxon>
        <taxon>Diptera</taxon>
        <taxon>Brachycera</taxon>
        <taxon>Muscomorpha</taxon>
        <taxon>Hippoboscoidea</taxon>
        <taxon>Glossinidae</taxon>
        <taxon>Glossina</taxon>
    </lineage>
</organism>
<evidence type="ECO:0000256" key="1">
    <source>
        <dbReference type="ARBA" id="ARBA00000215"/>
    </source>
</evidence>
<dbReference type="EnsemblMetazoa" id="GPPI049020-RA">
    <property type="protein sequence ID" value="GPPI049020-PA"/>
    <property type="gene ID" value="GPPI049020"/>
</dbReference>
<evidence type="ECO:0000256" key="10">
    <source>
        <dbReference type="SAM" id="MobiDB-lite"/>
    </source>
</evidence>
<reference evidence="11" key="2">
    <citation type="submission" date="2020-05" db="UniProtKB">
        <authorList>
            <consortium name="EnsemblMetazoa"/>
        </authorList>
    </citation>
    <scope>IDENTIFICATION</scope>
    <source>
        <strain evidence="11">IAEA</strain>
    </source>
</reference>
<reference evidence="12" key="1">
    <citation type="submission" date="2015-01" db="EMBL/GenBank/DDBJ databases">
        <authorList>
            <person name="Aksoy S."/>
            <person name="Warren W."/>
            <person name="Wilson R.K."/>
        </authorList>
    </citation>
    <scope>NUCLEOTIDE SEQUENCE [LARGE SCALE GENOMIC DNA]</scope>
    <source>
        <strain evidence="12">IAEA</strain>
    </source>
</reference>
<evidence type="ECO:0000256" key="2">
    <source>
        <dbReference type="ARBA" id="ARBA00004651"/>
    </source>
</evidence>
<sequence length="526" mass="60212">MERLLLRYRSRQLYDVERLHNCKKMEKRKPDPNKNHPDDDCKIEEAQRTLKSSESSSVDESSSEGEEDTKSIDSTDMTAIRLDESHCPPGVERISKRKHLERETATLLVKTKPLQIHDGTEEMTVEKITMPSDTIGVCPEKKAFGTRKRVKAKPLQIHDGTEEMAMEKITMPSDTIGVCPEMSRPETVFVRMVADDFAADRCQNIVQKLFVHRFGKSAGQDNVRRSAYKVTSYLGQAAYSFEGELTDKIMECIAENIRTLIPNKYIVLVTHENLKKMFTEILSVFDYERSEFNTEDVVCTVYENAKETLQTATEVLNTAQYLLVHMVKELIEILPIEELLAETIVNAIVDNLEKQPYFDGRCINLEGLVSKVIQFAQKNLLDSVTSIPIRVLAQNWKHLQIIGNIVVYCILNPSVGNKLHIADVLRRFYTLYRRRAPFIGVYAWLKSIELMLDLDTVPQILVVNADHLKDRSLYNNIFTWTLLIGLMRYIKLTITTVMHSQGGKSLVWIGCVVQVRSSVLHSYLFS</sequence>
<keyword evidence="4 9" id="KW-0813">Transport</keyword>
<dbReference type="InterPro" id="IPR009357">
    <property type="entry name" value="Riboflavin_transptr"/>
</dbReference>
<keyword evidence="12" id="KW-1185">Reference proteome</keyword>
<evidence type="ECO:0000256" key="3">
    <source>
        <dbReference type="ARBA" id="ARBA00006366"/>
    </source>
</evidence>
<evidence type="ECO:0000256" key="4">
    <source>
        <dbReference type="ARBA" id="ARBA00022448"/>
    </source>
</evidence>
<dbReference type="VEuPathDB" id="VectorBase:GPPI049020"/>
<dbReference type="EMBL" id="JXJN01025558">
    <property type="status" value="NOT_ANNOTATED_CDS"/>
    <property type="molecule type" value="Genomic_DNA"/>
</dbReference>
<keyword evidence="8" id="KW-0472">Membrane</keyword>
<dbReference type="EMBL" id="JXJN01025557">
    <property type="status" value="NOT_ANNOTATED_CDS"/>
    <property type="molecule type" value="Genomic_DNA"/>
</dbReference>
<evidence type="ECO:0000256" key="9">
    <source>
        <dbReference type="RuleBase" id="RU368035"/>
    </source>
</evidence>
<comment type="catalytic activity">
    <reaction evidence="1 9">
        <text>riboflavin(in) = riboflavin(out)</text>
        <dbReference type="Rhea" id="RHEA:35015"/>
        <dbReference type="ChEBI" id="CHEBI:57986"/>
    </reaction>
</comment>
<dbReference type="STRING" id="67801.A0A1B0C4N1"/>
<comment type="function">
    <text evidence="9">Plasma membrane transporter mediating the uptake by cells of the water soluble vitamin B2/riboflavin that plays a key role in biochemical oxidation-reduction reactions of the carbohydrate, lipid, and amino acid metabolism.</text>
</comment>
<keyword evidence="5 9" id="KW-1003">Cell membrane</keyword>
<feature type="region of interest" description="Disordered" evidence="10">
    <location>
        <begin position="23"/>
        <end position="81"/>
    </location>
</feature>
<evidence type="ECO:0000256" key="5">
    <source>
        <dbReference type="ARBA" id="ARBA00022475"/>
    </source>
</evidence>
<proteinExistence type="inferred from homology"/>
<keyword evidence="7" id="KW-1133">Transmembrane helix</keyword>
<evidence type="ECO:0000313" key="11">
    <source>
        <dbReference type="EnsemblMetazoa" id="GPPI049020-PA"/>
    </source>
</evidence>
<evidence type="ECO:0000256" key="8">
    <source>
        <dbReference type="ARBA" id="ARBA00023136"/>
    </source>
</evidence>
<evidence type="ECO:0000256" key="6">
    <source>
        <dbReference type="ARBA" id="ARBA00022692"/>
    </source>
</evidence>
<dbReference type="Pfam" id="PF06237">
    <property type="entry name" value="SLC52_ribofla_tr"/>
    <property type="match status" value="1"/>
</dbReference>